<dbReference type="GO" id="GO:0005524">
    <property type="term" value="F:ATP binding"/>
    <property type="evidence" value="ECO:0007669"/>
    <property type="project" value="UniProtKB-UniRule"/>
</dbReference>
<evidence type="ECO:0000256" key="6">
    <source>
        <dbReference type="ARBA" id="ARBA00022917"/>
    </source>
</evidence>
<dbReference type="Pfam" id="PF03129">
    <property type="entry name" value="HGTP_anticodon"/>
    <property type="match status" value="1"/>
</dbReference>
<comment type="catalytic activity">
    <reaction evidence="8">
        <text>tRNA(Gly) + glycine + ATP = glycyl-tRNA(Gly) + AMP + diphosphate</text>
        <dbReference type="Rhea" id="RHEA:16013"/>
        <dbReference type="Rhea" id="RHEA-COMP:9664"/>
        <dbReference type="Rhea" id="RHEA-COMP:9683"/>
        <dbReference type="ChEBI" id="CHEBI:30616"/>
        <dbReference type="ChEBI" id="CHEBI:33019"/>
        <dbReference type="ChEBI" id="CHEBI:57305"/>
        <dbReference type="ChEBI" id="CHEBI:78442"/>
        <dbReference type="ChEBI" id="CHEBI:78522"/>
        <dbReference type="ChEBI" id="CHEBI:456215"/>
        <dbReference type="EC" id="6.1.1.14"/>
    </reaction>
</comment>
<gene>
    <name evidence="8 10" type="primary">glyQS</name>
    <name evidence="10" type="ORF">SPIROBIBN47_100151</name>
</gene>
<dbReference type="SUPFAM" id="SSF52954">
    <property type="entry name" value="Class II aaRS ABD-related"/>
    <property type="match status" value="1"/>
</dbReference>
<dbReference type="InterPro" id="IPR036621">
    <property type="entry name" value="Anticodon-bd_dom_sf"/>
</dbReference>
<accession>A0A3P3XFI7</accession>
<dbReference type="NCBIfam" id="TIGR00389">
    <property type="entry name" value="glyS_dimeric"/>
    <property type="match status" value="1"/>
</dbReference>
<dbReference type="CDD" id="cd00858">
    <property type="entry name" value="GlyRS_anticodon"/>
    <property type="match status" value="1"/>
</dbReference>
<keyword evidence="4 8" id="KW-0547">Nucleotide-binding</keyword>
<keyword evidence="7 8" id="KW-0030">Aminoacyl-tRNA synthetase</keyword>
<keyword evidence="6 8" id="KW-0648">Protein biosynthesis</keyword>
<dbReference type="InterPro" id="IPR033731">
    <property type="entry name" value="GlyRS-like_core"/>
</dbReference>
<dbReference type="HAMAP" id="MF_00253_B">
    <property type="entry name" value="Gly_tRNA_synth_B"/>
    <property type="match status" value="1"/>
</dbReference>
<evidence type="ECO:0000256" key="7">
    <source>
        <dbReference type="ARBA" id="ARBA00023146"/>
    </source>
</evidence>
<dbReference type="InterPro" id="IPR022961">
    <property type="entry name" value="Gly_tRNA_ligase_bac"/>
</dbReference>
<evidence type="ECO:0000256" key="1">
    <source>
        <dbReference type="ARBA" id="ARBA00008226"/>
    </source>
</evidence>
<feature type="binding site" evidence="8">
    <location>
        <begin position="193"/>
        <end position="198"/>
    </location>
    <ligand>
        <name>ATP</name>
        <dbReference type="ChEBI" id="CHEBI:30616"/>
    </ligand>
</feature>
<feature type="binding site" evidence="8">
    <location>
        <begin position="267"/>
        <end position="268"/>
    </location>
    <ligand>
        <name>ATP</name>
        <dbReference type="ChEBI" id="CHEBI:30616"/>
    </ligand>
</feature>
<dbReference type="InterPro" id="IPR045864">
    <property type="entry name" value="aa-tRNA-synth_II/BPL/LPL"/>
</dbReference>
<evidence type="ECO:0000313" key="10">
    <source>
        <dbReference type="EMBL" id="SLM09921.1"/>
    </source>
</evidence>
<evidence type="ECO:0000256" key="2">
    <source>
        <dbReference type="ARBA" id="ARBA00022490"/>
    </source>
</evidence>
<dbReference type="PROSITE" id="PS50862">
    <property type="entry name" value="AA_TRNA_LIGASE_II"/>
    <property type="match status" value="1"/>
</dbReference>
<evidence type="ECO:0000256" key="5">
    <source>
        <dbReference type="ARBA" id="ARBA00022840"/>
    </source>
</evidence>
<reference evidence="10" key="1">
    <citation type="submission" date="2017-02" db="EMBL/GenBank/DDBJ databases">
        <authorList>
            <person name="Regsiter A."/>
            <person name="William W."/>
        </authorList>
    </citation>
    <scope>NUCLEOTIDE SEQUENCE</scope>
    <source>
        <strain evidence="10">Bib</strain>
    </source>
</reference>
<proteinExistence type="inferred from homology"/>
<dbReference type="SUPFAM" id="SSF55681">
    <property type="entry name" value="Class II aaRS and biotin synthetases"/>
    <property type="match status" value="1"/>
</dbReference>
<feature type="binding site" evidence="8">
    <location>
        <begin position="183"/>
        <end position="185"/>
    </location>
    <ligand>
        <name>ATP</name>
        <dbReference type="ChEBI" id="CHEBI:30616"/>
    </ligand>
</feature>
<evidence type="ECO:0000259" key="9">
    <source>
        <dbReference type="PROSITE" id="PS50862"/>
    </source>
</evidence>
<keyword evidence="5 8" id="KW-0067">ATP-binding</keyword>
<dbReference type="InterPro" id="IPR002315">
    <property type="entry name" value="tRNA-synt_gly"/>
</dbReference>
<evidence type="ECO:0000256" key="8">
    <source>
        <dbReference type="HAMAP-Rule" id="MF_00253"/>
    </source>
</evidence>
<dbReference type="EMBL" id="FWDM01000002">
    <property type="protein sequence ID" value="SLM09921.1"/>
    <property type="molecule type" value="Genomic_DNA"/>
</dbReference>
<feature type="binding site" evidence="8">
    <location>
        <begin position="312"/>
        <end position="315"/>
    </location>
    <ligand>
        <name>ATP</name>
        <dbReference type="ChEBI" id="CHEBI:30616"/>
    </ligand>
</feature>
<dbReference type="Gene3D" id="3.40.50.800">
    <property type="entry name" value="Anticodon-binding domain"/>
    <property type="match status" value="1"/>
</dbReference>
<feature type="domain" description="Aminoacyl-transfer RNA synthetases class-II family profile" evidence="9">
    <location>
        <begin position="9"/>
        <end position="358"/>
    </location>
</feature>
<dbReference type="FunFam" id="3.30.930.10:FF:000014">
    <property type="entry name" value="Glycine--tRNA ligase"/>
    <property type="match status" value="1"/>
</dbReference>
<dbReference type="EC" id="6.1.1.14" evidence="8"/>
<dbReference type="PANTHER" id="PTHR10745">
    <property type="entry name" value="GLYCYL-TRNA SYNTHETASE/DNA POLYMERASE SUBUNIT GAMMA-2"/>
    <property type="match status" value="1"/>
</dbReference>
<comment type="function">
    <text evidence="8">Catalyzes the attachment of glycine to tRNA(Gly).</text>
</comment>
<feature type="binding site" evidence="8">
    <location>
        <position position="101"/>
    </location>
    <ligand>
        <name>substrate</name>
    </ligand>
</feature>
<dbReference type="InterPro" id="IPR006195">
    <property type="entry name" value="aa-tRNA-synth_II"/>
</dbReference>
<feature type="binding site" evidence="8">
    <location>
        <begin position="198"/>
        <end position="202"/>
    </location>
    <ligand>
        <name>substrate</name>
    </ligand>
</feature>
<dbReference type="PANTHER" id="PTHR10745:SF8">
    <property type="entry name" value="DNA POLYMERASE SUBUNIT GAMMA-2, MITOCHONDRIAL"/>
    <property type="match status" value="1"/>
</dbReference>
<dbReference type="InterPro" id="IPR027031">
    <property type="entry name" value="Gly-tRNA_synthase/POLG2"/>
</dbReference>
<dbReference type="FunFam" id="3.40.50.800:FF:000002">
    <property type="entry name" value="Glycine--tRNA ligase"/>
    <property type="match status" value="1"/>
</dbReference>
<keyword evidence="2 8" id="KW-0963">Cytoplasm</keyword>
<dbReference type="NCBIfam" id="NF003211">
    <property type="entry name" value="PRK04173.1"/>
    <property type="match status" value="1"/>
</dbReference>
<dbReference type="Pfam" id="PF00587">
    <property type="entry name" value="tRNA-synt_2b"/>
    <property type="match status" value="1"/>
</dbReference>
<dbReference type="GO" id="GO:0070062">
    <property type="term" value="C:extracellular exosome"/>
    <property type="evidence" value="ECO:0007669"/>
    <property type="project" value="UniProtKB-ARBA"/>
</dbReference>
<dbReference type="Gene3D" id="3.30.930.10">
    <property type="entry name" value="Bira Bifunctional Protein, Domain 2"/>
    <property type="match status" value="1"/>
</dbReference>
<dbReference type="GO" id="GO:0005737">
    <property type="term" value="C:cytoplasm"/>
    <property type="evidence" value="ECO:0007669"/>
    <property type="project" value="UniProtKB-SubCell"/>
</dbReference>
<evidence type="ECO:0000256" key="3">
    <source>
        <dbReference type="ARBA" id="ARBA00022598"/>
    </source>
</evidence>
<dbReference type="GO" id="GO:0006426">
    <property type="term" value="P:glycyl-tRNA aminoacylation"/>
    <property type="evidence" value="ECO:0007669"/>
    <property type="project" value="UniProtKB-UniRule"/>
</dbReference>
<dbReference type="AlphaFoldDB" id="A0A3P3XFI7"/>
<comment type="subcellular location">
    <subcellularLocation>
        <location evidence="8">Cytoplasm</location>
    </subcellularLocation>
</comment>
<comment type="subunit">
    <text evidence="8">Homodimer.</text>
</comment>
<feature type="binding site" evidence="8">
    <location>
        <position position="151"/>
    </location>
    <ligand>
        <name>substrate</name>
    </ligand>
</feature>
<protein>
    <recommendedName>
        <fullName evidence="8">Glycine--tRNA ligase</fullName>
        <ecNumber evidence="8">6.1.1.14</ecNumber>
    </recommendedName>
    <alternativeName>
        <fullName evidence="8">Glycyl-tRNA synthetase</fullName>
        <shortName evidence="8">GlyRS</shortName>
    </alternativeName>
</protein>
<name>A0A3P3XFI7_9SPIR</name>
<dbReference type="CDD" id="cd00774">
    <property type="entry name" value="GlyRS-like_core"/>
    <property type="match status" value="1"/>
</dbReference>
<dbReference type="InterPro" id="IPR002314">
    <property type="entry name" value="aa-tRNA-synt_IIb"/>
</dbReference>
<comment type="similarity">
    <text evidence="1 8">Belongs to the class-II aminoacyl-tRNA synthetase family.</text>
</comment>
<organism evidence="10">
    <name type="scientific">uncultured spirochete</name>
    <dbReference type="NCBI Taxonomy" id="156406"/>
    <lineage>
        <taxon>Bacteria</taxon>
        <taxon>Pseudomonadati</taxon>
        <taxon>Spirochaetota</taxon>
        <taxon>Spirochaetia</taxon>
        <taxon>Spirochaetales</taxon>
        <taxon>environmental samples</taxon>
    </lineage>
</organism>
<dbReference type="PRINTS" id="PR01043">
    <property type="entry name" value="TRNASYNTHGLY"/>
</dbReference>
<dbReference type="GO" id="GO:0004820">
    <property type="term" value="F:glycine-tRNA ligase activity"/>
    <property type="evidence" value="ECO:0007669"/>
    <property type="project" value="UniProtKB-UniRule"/>
</dbReference>
<feature type="binding site" evidence="8">
    <location>
        <begin position="308"/>
        <end position="312"/>
    </location>
    <ligand>
        <name>substrate</name>
    </ligand>
</feature>
<sequence length="454" mass="52992">MADTTVTMDKIVSLAKRRGFVFQSSEIYGGLSGAWDYGPQGIELKNRIARFWWKEMTQLHDNIVGIDAAILMHPRVWEASGHVENFTDPLVDCKKCKTRFRADQIPPENLAARKCPECGGELTETRKFNLMFKTTLGPVEDESGLVYLRPETAQGIYVNFKNVQQSNRMKIPFGIAQIGKAFRNEIVTKNFIFRTCEFEQMEMQFFVKPGTDEEWFEYWRDQRWNYYRKLGIDMNKLRWHRHGPDELAHYAKDAYDIEFEFPMGFKELEGVHNRSNYDLSRHQQYSGKDLQYIDQDNGNERYIPFIIETSAGLTRQLLMLLCDAYEEQKVADKGNEDDWRTVLHFHPDIAPITAAVLPLMKKDGLAELAQDIRAELKEDFVTDYDQAGAIGRRYRRQDEIGTPFCVTIDYQSKEDGTVTVRDRDTMLQERVSRSHLSEYIRAKIKSYKRAERIS</sequence>
<keyword evidence="3 8" id="KW-0436">Ligase</keyword>
<dbReference type="GO" id="GO:1990742">
    <property type="term" value="C:microvesicle"/>
    <property type="evidence" value="ECO:0007669"/>
    <property type="project" value="UniProtKB-ARBA"/>
</dbReference>
<dbReference type="GO" id="GO:0015966">
    <property type="term" value="P:diadenosine tetraphosphate biosynthetic process"/>
    <property type="evidence" value="ECO:0007669"/>
    <property type="project" value="UniProtKB-ARBA"/>
</dbReference>
<evidence type="ECO:0000256" key="4">
    <source>
        <dbReference type="ARBA" id="ARBA00022741"/>
    </source>
</evidence>
<dbReference type="GO" id="GO:0004081">
    <property type="term" value="F:bis(5'-nucleosyl)-tetraphosphatase (asymmetrical) activity"/>
    <property type="evidence" value="ECO:0007669"/>
    <property type="project" value="UniProtKB-ARBA"/>
</dbReference>
<dbReference type="InterPro" id="IPR004154">
    <property type="entry name" value="Anticodon-bd"/>
</dbReference>